<gene>
    <name evidence="4" type="ORF">FIBSPDRAFT_908658</name>
</gene>
<accession>A0A166RPP9</accession>
<comment type="pathway">
    <text evidence="1">Phospholipid metabolism; phosphatidylethanolamine biosynthesis; phosphatidylethanolamine from ethanolamine: step 1/3.</text>
</comment>
<dbReference type="SUPFAM" id="SSF56112">
    <property type="entry name" value="Protein kinase-like (PK-like)"/>
    <property type="match status" value="1"/>
</dbReference>
<dbReference type="AlphaFoldDB" id="A0A166RPP9"/>
<evidence type="ECO:0000313" key="5">
    <source>
        <dbReference type="Proteomes" id="UP000076532"/>
    </source>
</evidence>
<dbReference type="GO" id="GO:0006646">
    <property type="term" value="P:phosphatidylethanolamine biosynthetic process"/>
    <property type="evidence" value="ECO:0007669"/>
    <property type="project" value="TreeGrafter"/>
</dbReference>
<dbReference type="Gene3D" id="3.90.1200.10">
    <property type="match status" value="1"/>
</dbReference>
<sequence>MDNSDHKETPLEQEIRHIPLSYNSSDSEASALALVKACFPEWDPSEIEFIKLTQGINNTLLKVVRKRPGQTKSEIDKDALLLRAYGTGTEILIDREREMSCHSRLSQHGLASTLLARFENGLLYLFMTGKVCSEDDVTQESVWRGVARAMGHWHAVLPTASFGNADADEGGHRGISMPGKPVPNIWTLMQKWVHALPARSPAEEERQAKYQKELERLVTELGDTPGLGGDGFVFAHNDLLAGNIVVRPAAATSADGVEEVAFIDYEYAIPAPAAFEICSHFAEWAGYKCDYNLLPTKSTRREFLREYIRSYNKHLGRQTDEDPARLEQFCKEVDAFRAIPSFFWGICSLIQATISEFDFNHNEYSEMRLSEYWAWREEMEGSRAKLGKEITLRERRWAQED</sequence>
<dbReference type="PANTHER" id="PTHR22603">
    <property type="entry name" value="CHOLINE/ETHANOALAMINE KINASE"/>
    <property type="match status" value="1"/>
</dbReference>
<protein>
    <recommendedName>
        <fullName evidence="3">ethanolamine kinase</fullName>
        <ecNumber evidence="3">2.7.1.82</ecNumber>
    </recommendedName>
</protein>
<dbReference type="Pfam" id="PF01633">
    <property type="entry name" value="Choline_kinase"/>
    <property type="match status" value="1"/>
</dbReference>
<reference evidence="4 5" key="1">
    <citation type="journal article" date="2016" name="Mol. Biol. Evol.">
        <title>Comparative Genomics of Early-Diverging Mushroom-Forming Fungi Provides Insights into the Origins of Lignocellulose Decay Capabilities.</title>
        <authorList>
            <person name="Nagy L.G."/>
            <person name="Riley R."/>
            <person name="Tritt A."/>
            <person name="Adam C."/>
            <person name="Daum C."/>
            <person name="Floudas D."/>
            <person name="Sun H."/>
            <person name="Yadav J.S."/>
            <person name="Pangilinan J."/>
            <person name="Larsson K.H."/>
            <person name="Matsuura K."/>
            <person name="Barry K."/>
            <person name="Labutti K."/>
            <person name="Kuo R."/>
            <person name="Ohm R.A."/>
            <person name="Bhattacharya S.S."/>
            <person name="Shirouzu T."/>
            <person name="Yoshinaga Y."/>
            <person name="Martin F.M."/>
            <person name="Grigoriev I.V."/>
            <person name="Hibbett D.S."/>
        </authorList>
    </citation>
    <scope>NUCLEOTIDE SEQUENCE [LARGE SCALE GENOMIC DNA]</scope>
    <source>
        <strain evidence="4 5">CBS 109695</strain>
    </source>
</reference>
<comment type="similarity">
    <text evidence="2">Belongs to the choline/ethanolamine kinase family.</text>
</comment>
<dbReference type="EMBL" id="KV417503">
    <property type="protein sequence ID" value="KZP28509.1"/>
    <property type="molecule type" value="Genomic_DNA"/>
</dbReference>
<dbReference type="InterPro" id="IPR011009">
    <property type="entry name" value="Kinase-like_dom_sf"/>
</dbReference>
<dbReference type="GO" id="GO:0005737">
    <property type="term" value="C:cytoplasm"/>
    <property type="evidence" value="ECO:0007669"/>
    <property type="project" value="TreeGrafter"/>
</dbReference>
<dbReference type="STRING" id="436010.A0A166RPP9"/>
<keyword evidence="5" id="KW-1185">Reference proteome</keyword>
<dbReference type="Proteomes" id="UP000076532">
    <property type="component" value="Unassembled WGS sequence"/>
</dbReference>
<evidence type="ECO:0000256" key="2">
    <source>
        <dbReference type="ARBA" id="ARBA00038211"/>
    </source>
</evidence>
<dbReference type="PANTHER" id="PTHR22603:SF66">
    <property type="entry name" value="ETHANOLAMINE KINASE"/>
    <property type="match status" value="1"/>
</dbReference>
<organism evidence="4 5">
    <name type="scientific">Athelia psychrophila</name>
    <dbReference type="NCBI Taxonomy" id="1759441"/>
    <lineage>
        <taxon>Eukaryota</taxon>
        <taxon>Fungi</taxon>
        <taxon>Dikarya</taxon>
        <taxon>Basidiomycota</taxon>
        <taxon>Agaricomycotina</taxon>
        <taxon>Agaricomycetes</taxon>
        <taxon>Agaricomycetidae</taxon>
        <taxon>Atheliales</taxon>
        <taxon>Atheliaceae</taxon>
        <taxon>Athelia</taxon>
    </lineage>
</organism>
<evidence type="ECO:0000256" key="1">
    <source>
        <dbReference type="ARBA" id="ARBA00037883"/>
    </source>
</evidence>
<dbReference type="EC" id="2.7.1.82" evidence="3"/>
<name>A0A166RPP9_9AGAM</name>
<evidence type="ECO:0000256" key="3">
    <source>
        <dbReference type="ARBA" id="ARBA00038874"/>
    </source>
</evidence>
<dbReference type="GO" id="GO:0004305">
    <property type="term" value="F:ethanolamine kinase activity"/>
    <property type="evidence" value="ECO:0007669"/>
    <property type="project" value="UniProtKB-EC"/>
</dbReference>
<dbReference type="CDD" id="cd05157">
    <property type="entry name" value="ETNK_euk"/>
    <property type="match status" value="1"/>
</dbReference>
<dbReference type="OrthoDB" id="10267235at2759"/>
<evidence type="ECO:0000313" key="4">
    <source>
        <dbReference type="EMBL" id="KZP28509.1"/>
    </source>
</evidence>
<proteinExistence type="inferred from homology"/>